<evidence type="ECO:0000313" key="2">
    <source>
        <dbReference type="EMBL" id="CAH1724238.1"/>
    </source>
</evidence>
<feature type="transmembrane region" description="Helical" evidence="1">
    <location>
        <begin position="81"/>
        <end position="100"/>
    </location>
</feature>
<protein>
    <recommendedName>
        <fullName evidence="4">Major facilitator superfamily (MFS) profile domain-containing protein</fullName>
    </recommendedName>
</protein>
<dbReference type="AlphaFoldDB" id="A0A9P0J1X5"/>
<keyword evidence="1" id="KW-0812">Transmembrane</keyword>
<gene>
    <name evidence="2" type="ORF">APHIGO_LOCUS5575</name>
</gene>
<evidence type="ECO:0000256" key="1">
    <source>
        <dbReference type="SAM" id="Phobius"/>
    </source>
</evidence>
<feature type="transmembrane region" description="Helical" evidence="1">
    <location>
        <begin position="112"/>
        <end position="130"/>
    </location>
</feature>
<sequence length="152" mass="16719">MYDTKSKIEADFISPLLASSCALTIGMNLNWWPLNKVEGQPPDRPNFTDEQLDNVVATMYLVAIGWSQWSGTYVGRVGPYALMAFGVSVSICGSILASLFSCHVYCVYAVRVLQGFGCASLAVAVPEYIMMSNANVKDSYQSEYCALPRYNN</sequence>
<reference evidence="2" key="1">
    <citation type="submission" date="2022-02" db="EMBL/GenBank/DDBJ databases">
        <authorList>
            <person name="King R."/>
        </authorList>
    </citation>
    <scope>NUCLEOTIDE SEQUENCE</scope>
</reference>
<evidence type="ECO:0000313" key="3">
    <source>
        <dbReference type="Proteomes" id="UP001154329"/>
    </source>
</evidence>
<name>A0A9P0J1X5_APHGO</name>
<accession>A0A9P0J1X5</accession>
<feature type="transmembrane region" description="Helical" evidence="1">
    <location>
        <begin position="12"/>
        <end position="32"/>
    </location>
</feature>
<proteinExistence type="predicted"/>
<dbReference type="Proteomes" id="UP001154329">
    <property type="component" value="Chromosome 2"/>
</dbReference>
<keyword evidence="1" id="KW-1133">Transmembrane helix</keyword>
<reference evidence="2" key="2">
    <citation type="submission" date="2022-10" db="EMBL/GenBank/DDBJ databases">
        <authorList>
            <consortium name="ENA_rothamsted_submissions"/>
            <consortium name="culmorum"/>
            <person name="King R."/>
        </authorList>
    </citation>
    <scope>NUCLEOTIDE SEQUENCE</scope>
</reference>
<dbReference type="EMBL" id="OU899035">
    <property type="protein sequence ID" value="CAH1724238.1"/>
    <property type="molecule type" value="Genomic_DNA"/>
</dbReference>
<evidence type="ECO:0008006" key="4">
    <source>
        <dbReference type="Google" id="ProtNLM"/>
    </source>
</evidence>
<dbReference type="Gene3D" id="1.20.1250.20">
    <property type="entry name" value="MFS general substrate transporter like domains"/>
    <property type="match status" value="1"/>
</dbReference>
<dbReference type="OrthoDB" id="6579550at2759"/>
<keyword evidence="3" id="KW-1185">Reference proteome</keyword>
<keyword evidence="1" id="KW-0472">Membrane</keyword>
<dbReference type="InterPro" id="IPR036259">
    <property type="entry name" value="MFS_trans_sf"/>
</dbReference>
<dbReference type="SUPFAM" id="SSF103473">
    <property type="entry name" value="MFS general substrate transporter"/>
    <property type="match status" value="1"/>
</dbReference>
<organism evidence="2 3">
    <name type="scientific">Aphis gossypii</name>
    <name type="common">Cotton aphid</name>
    <dbReference type="NCBI Taxonomy" id="80765"/>
    <lineage>
        <taxon>Eukaryota</taxon>
        <taxon>Metazoa</taxon>
        <taxon>Ecdysozoa</taxon>
        <taxon>Arthropoda</taxon>
        <taxon>Hexapoda</taxon>
        <taxon>Insecta</taxon>
        <taxon>Pterygota</taxon>
        <taxon>Neoptera</taxon>
        <taxon>Paraneoptera</taxon>
        <taxon>Hemiptera</taxon>
        <taxon>Sternorrhyncha</taxon>
        <taxon>Aphidomorpha</taxon>
        <taxon>Aphidoidea</taxon>
        <taxon>Aphididae</taxon>
        <taxon>Aphidini</taxon>
        <taxon>Aphis</taxon>
        <taxon>Aphis</taxon>
    </lineage>
</organism>